<dbReference type="Pfam" id="PF13649">
    <property type="entry name" value="Methyltransf_25"/>
    <property type="match status" value="1"/>
</dbReference>
<evidence type="ECO:0000256" key="3">
    <source>
        <dbReference type="ARBA" id="ARBA00022691"/>
    </source>
</evidence>
<dbReference type="PANTHER" id="PTHR43464:SF19">
    <property type="entry name" value="UBIQUINONE BIOSYNTHESIS O-METHYLTRANSFERASE, MITOCHONDRIAL"/>
    <property type="match status" value="1"/>
</dbReference>
<protein>
    <recommendedName>
        <fullName evidence="4">Methyltransferase domain-containing protein</fullName>
    </recommendedName>
</protein>
<sequence length="227" mass="26083">MLKTIEKTWNEFWAIYWRIDHRHSIPGIFEWDKQLVNFIEHVCQLSPGARILDLGCGGGDQAKVFASKGYEVVGIDIAPPLIEFARQQFQKQGLKSTFIVGDMRAINYNAEFDACVVLSGTFGFFGNGEDQQLLNSINRALKINGKVFIMFLPVGKFNKHSRLWSETKDGWELNEEWFDTETSTYRSRIFIIEKDGTILRPKDELGYHANEGIRCYSIPEMKAMLSK</sequence>
<keyword evidence="3" id="KW-0949">S-adenosyl-L-methionine</keyword>
<dbReference type="PANTHER" id="PTHR43464">
    <property type="entry name" value="METHYLTRANSFERASE"/>
    <property type="match status" value="1"/>
</dbReference>
<proteinExistence type="predicted"/>
<dbReference type="CDD" id="cd02440">
    <property type="entry name" value="AdoMet_MTases"/>
    <property type="match status" value="1"/>
</dbReference>
<keyword evidence="1" id="KW-0489">Methyltransferase</keyword>
<gene>
    <name evidence="5" type="ORF">A2Y85_07425</name>
</gene>
<feature type="non-terminal residue" evidence="5">
    <location>
        <position position="227"/>
    </location>
</feature>
<dbReference type="EMBL" id="MEUM01000068">
    <property type="protein sequence ID" value="OGC42393.1"/>
    <property type="molecule type" value="Genomic_DNA"/>
</dbReference>
<feature type="domain" description="Methyltransferase" evidence="4">
    <location>
        <begin position="51"/>
        <end position="145"/>
    </location>
</feature>
<organism evidence="5 6">
    <name type="scientific">candidate division WOR-3 bacterium RBG_13_43_14</name>
    <dbReference type="NCBI Taxonomy" id="1802590"/>
    <lineage>
        <taxon>Bacteria</taxon>
        <taxon>Bacteria division WOR-3</taxon>
    </lineage>
</organism>
<dbReference type="GO" id="GO:0008168">
    <property type="term" value="F:methyltransferase activity"/>
    <property type="evidence" value="ECO:0007669"/>
    <property type="project" value="UniProtKB-KW"/>
</dbReference>
<evidence type="ECO:0000256" key="1">
    <source>
        <dbReference type="ARBA" id="ARBA00022603"/>
    </source>
</evidence>
<evidence type="ECO:0000313" key="6">
    <source>
        <dbReference type="Proteomes" id="UP000177025"/>
    </source>
</evidence>
<comment type="caution">
    <text evidence="5">The sequence shown here is derived from an EMBL/GenBank/DDBJ whole genome shotgun (WGS) entry which is preliminary data.</text>
</comment>
<reference evidence="5 6" key="1">
    <citation type="journal article" date="2016" name="Nat. Commun.">
        <title>Thousands of microbial genomes shed light on interconnected biogeochemical processes in an aquifer system.</title>
        <authorList>
            <person name="Anantharaman K."/>
            <person name="Brown C.T."/>
            <person name="Hug L.A."/>
            <person name="Sharon I."/>
            <person name="Castelle C.J."/>
            <person name="Probst A.J."/>
            <person name="Thomas B.C."/>
            <person name="Singh A."/>
            <person name="Wilkins M.J."/>
            <person name="Karaoz U."/>
            <person name="Brodie E.L."/>
            <person name="Williams K.H."/>
            <person name="Hubbard S.S."/>
            <person name="Banfield J.F."/>
        </authorList>
    </citation>
    <scope>NUCLEOTIDE SEQUENCE [LARGE SCALE GENOMIC DNA]</scope>
</reference>
<dbReference type="SUPFAM" id="SSF53335">
    <property type="entry name" value="S-adenosyl-L-methionine-dependent methyltransferases"/>
    <property type="match status" value="1"/>
</dbReference>
<evidence type="ECO:0000313" key="5">
    <source>
        <dbReference type="EMBL" id="OGC42393.1"/>
    </source>
</evidence>
<dbReference type="AlphaFoldDB" id="A0A1F4UDS2"/>
<evidence type="ECO:0000259" key="4">
    <source>
        <dbReference type="Pfam" id="PF13649"/>
    </source>
</evidence>
<dbReference type="InterPro" id="IPR029063">
    <property type="entry name" value="SAM-dependent_MTases_sf"/>
</dbReference>
<dbReference type="InterPro" id="IPR041698">
    <property type="entry name" value="Methyltransf_25"/>
</dbReference>
<name>A0A1F4UDS2_UNCW3</name>
<keyword evidence="2" id="KW-0808">Transferase</keyword>
<dbReference type="GO" id="GO:0032259">
    <property type="term" value="P:methylation"/>
    <property type="evidence" value="ECO:0007669"/>
    <property type="project" value="UniProtKB-KW"/>
</dbReference>
<dbReference type="Gene3D" id="3.40.50.150">
    <property type="entry name" value="Vaccinia Virus protein VP39"/>
    <property type="match status" value="1"/>
</dbReference>
<evidence type="ECO:0000256" key="2">
    <source>
        <dbReference type="ARBA" id="ARBA00022679"/>
    </source>
</evidence>
<dbReference type="Proteomes" id="UP000177025">
    <property type="component" value="Unassembled WGS sequence"/>
</dbReference>
<accession>A0A1F4UDS2</accession>
<dbReference type="Gene3D" id="2.20.25.110">
    <property type="entry name" value="S-adenosyl-L-methionine-dependent methyltransferases"/>
    <property type="match status" value="1"/>
</dbReference>